<feature type="region of interest" description="Disordered" evidence="3">
    <location>
        <begin position="1"/>
        <end position="28"/>
    </location>
</feature>
<dbReference type="EMBL" id="JAFJZO010000034">
    <property type="protein sequence ID" value="KAG5493959.1"/>
    <property type="molecule type" value="Genomic_DNA"/>
</dbReference>
<feature type="compositionally biased region" description="Polar residues" evidence="3">
    <location>
        <begin position="965"/>
        <end position="984"/>
    </location>
</feature>
<keyword evidence="5" id="KW-1185">Reference proteome</keyword>
<feature type="compositionally biased region" description="Low complexity" evidence="3">
    <location>
        <begin position="1297"/>
        <end position="1307"/>
    </location>
</feature>
<feature type="region of interest" description="Disordered" evidence="3">
    <location>
        <begin position="161"/>
        <end position="180"/>
    </location>
</feature>
<dbReference type="OrthoDB" id="10250130at2759"/>
<dbReference type="PANTHER" id="PTHR46093">
    <property type="entry name" value="ACYL-COA-BINDING DOMAIN-CONTAINING PROTEIN 5"/>
    <property type="match status" value="1"/>
</dbReference>
<feature type="region of interest" description="Disordered" evidence="3">
    <location>
        <begin position="1832"/>
        <end position="1870"/>
    </location>
</feature>
<sequence>MSSSLLPSPPGGGAVQIELVNPDGNPISKRPIRIEELLQQQDYSMDVGDGIALRLEALNADQDYSDDDSSAPDDAPDDDEEPRTYVDGASAGPPPGTQATTDWYDVLDALRREQADLKRTSTQVEKALSKPGDGEALLVTRHPKAASIVATPLKRFSYMPSSEPKSIGADATPTDLPPPHASRREVWASLAPAEVRRSRNYKILRYVSFMPALDNRRFRPSALAFHAAASYLSRQDRGQRFLVYGGVSFGARSVEQELYEFSLLTGNWRRIEGRKLVPAGHYGHTMTVAESVDRLVVVGGIGPGGAAVSKETRQAWCADPLRASRYETLCPLLNCRAGQAAATLAGAGGSATPLPSAPPAAVIGFVSLLFDMSLSDQTWRAIQPATPFPLAFHTTVFFGREVFVFGGLTEELYVSGKLLAINTETYAVRLVQTSAGWSRRGRQGTMPGEDAEEGDRGGGVEDVEVAGPEPRFLHTAVRYGPYMIVYGGYNRHNELLGDCWAFDMTNERWEQLRCRNEVAGRAGHECCMVGSRMLVTGGFESALPEVGAVASPSTTAMELNLVPTVRGEHIWRGEVRVHPPLPPLAFTRCAPCGDDHSFILFGGLTRPARHPSRSRSAKKRSGSAKDRLAARDGVGREVDAGVDRDADTERRHTSHNASEHGASLGPHNRLWKTLAPFDDGLVFTFPEKRPRRKEADKGERVLNALGVEVDPDELPESFKTFVRRQEDFLRKKDAAATETMRTTTLDEQEGMEPTLYLTDDEIELLIHRSEECCVAFAERYKMETLPGNVPDREERVRLIEACISDSRQVRDVMRSMKGSAPGVTAVKSKTHRKRAGQKFEDYSAAKPFRRVVVTHLIENITSHLSRMYRLNKALRTVDWPEKQAFIEAIDAMKTSLHSLSRTIGSIVNTYIQRRVDTLMKGVDKHKEVMRLLTQVVEKNRHDKIWCVEEMRNEKRQEHQRARAAVNTSGQPASTAKRTPSQRRMSSAAALREDSSPGLRRCPSTPSRSLGGGYHADESKAVLYMMDGEWNDLLVRATMVKKCADELRRYCEAGAATSSTAPLAVAPPPPPQLTVNVPFSMQPVQPPAPSLMNQAQSLLQAHSLTAVGSITPSLPAPPVFLPTGMPQGGSLTSTTPEVSPGVLPVSMTDGADTTRPRDIIIQRSNQLRKATATVAEEVRKTAVDFHRALTQETAEVRHPTASPSQTAKDTSATTHTIRGPEFPPSALVSSHLPAALTIAPGPTGVAHSSPLGTRFASSSESSRSSSSSSGSSAPAAAGGTQRTAVSLPLGGDSSVPEAAAPASGAGIADKPHLRPTTGAPSSHDAATGASHRSRRAKGAPPQPAQASTVEGHPVRLSALRPILEVKDSLRRLQEKVTLIRLNEWDNNDLSGAPQDVKVVELYNRLCNLLVGVAQRVTAGFLAKAGAKPPRLRSVSASVRPPQSQVKHKKTAGDTEKRGAVIKRASQSKSLTSLVTARADPTPAAFPGAPPTALEGNEAHFSSAQGHCVRAAALHDTAGVSSSDALRLMPLPPSSQGQCVDSHEWLPTKVSCPTDDGAVGVPLVSNDALLRYVRLQDEPAAAAPTSGGASAAVEVHPVYPGAPTMPNTSTTSAVRGSVTAPIGTGPWAPTITPMQRSGTTLPGVSASPVITLSVAPKVIMPVEENDRSTAEPGGAFATHSPLGRRRSTIKDLSQLRHPSQRRKSEGRADTAATWSSDGDEAVTREPVTSITRGNFVVNAEYLSRVAPHALPVALTTNEHTDQGAIDVQHAWADVDDDYFYFGRPVEKRMAPAGTVVAGPPYISTYRGSGVGVSPPVGEVVGSPRANAELVVPPKSRLAGVTSESAAPRPRSSTGHRLTRDRRVSSRYLSSTASQSLKLQTGRSLVRKEGAKLSFYTPGEMQLMQARERLRSKLPKTE</sequence>
<feature type="compositionally biased region" description="Polar residues" evidence="3">
    <location>
        <begin position="1200"/>
        <end position="1215"/>
    </location>
</feature>
<feature type="compositionally biased region" description="Polar residues" evidence="3">
    <location>
        <begin position="1433"/>
        <end position="1443"/>
    </location>
</feature>
<protein>
    <submittedName>
        <fullName evidence="4">Uncharacterized protein</fullName>
    </submittedName>
</protein>
<dbReference type="InterPro" id="IPR015915">
    <property type="entry name" value="Kelch-typ_b-propeller"/>
</dbReference>
<comment type="caution">
    <text evidence="4">The sequence shown here is derived from an EMBL/GenBank/DDBJ whole genome shotgun (WGS) entry which is preliminary data.</text>
</comment>
<feature type="compositionally biased region" description="Basic and acidic residues" evidence="3">
    <location>
        <begin position="623"/>
        <end position="651"/>
    </location>
</feature>
<dbReference type="Pfam" id="PF01344">
    <property type="entry name" value="Kelch_1"/>
    <property type="match status" value="1"/>
</dbReference>
<accession>A0A836HLT9</accession>
<dbReference type="RefSeq" id="XP_067753994.1">
    <property type="nucleotide sequence ID" value="XM_067897837.1"/>
</dbReference>
<keyword evidence="2" id="KW-0677">Repeat</keyword>
<feature type="region of interest" description="Disordered" evidence="3">
    <location>
        <begin position="1238"/>
        <end position="1352"/>
    </location>
</feature>
<evidence type="ECO:0000256" key="2">
    <source>
        <dbReference type="ARBA" id="ARBA00022737"/>
    </source>
</evidence>
<feature type="region of interest" description="Disordered" evidence="3">
    <location>
        <begin position="439"/>
        <end position="464"/>
    </location>
</feature>
<keyword evidence="1" id="KW-0880">Kelch repeat</keyword>
<evidence type="ECO:0000313" key="5">
    <source>
        <dbReference type="Proteomes" id="UP000674318"/>
    </source>
</evidence>
<evidence type="ECO:0000256" key="3">
    <source>
        <dbReference type="SAM" id="MobiDB-lite"/>
    </source>
</evidence>
<feature type="region of interest" description="Disordered" evidence="3">
    <location>
        <begin position="956"/>
        <end position="1013"/>
    </location>
</feature>
<evidence type="ECO:0000256" key="1">
    <source>
        <dbReference type="ARBA" id="ARBA00022441"/>
    </source>
</evidence>
<feature type="region of interest" description="Disordered" evidence="3">
    <location>
        <begin position="604"/>
        <end position="667"/>
    </location>
</feature>
<dbReference type="SUPFAM" id="SSF117281">
    <property type="entry name" value="Kelch motif"/>
    <property type="match status" value="2"/>
</dbReference>
<evidence type="ECO:0000313" key="4">
    <source>
        <dbReference type="EMBL" id="KAG5493959.1"/>
    </source>
</evidence>
<dbReference type="GeneID" id="94287914"/>
<feature type="region of interest" description="Disordered" evidence="3">
    <location>
        <begin position="1190"/>
        <end position="1225"/>
    </location>
</feature>
<feature type="region of interest" description="Disordered" evidence="3">
    <location>
        <begin position="1130"/>
        <end position="1150"/>
    </location>
</feature>
<dbReference type="InterPro" id="IPR006652">
    <property type="entry name" value="Kelch_1"/>
</dbReference>
<dbReference type="Proteomes" id="UP000674318">
    <property type="component" value="Unassembled WGS sequence"/>
</dbReference>
<feature type="compositionally biased region" description="Low complexity" evidence="3">
    <location>
        <begin position="1255"/>
        <end position="1278"/>
    </location>
</feature>
<reference evidence="4 5" key="1">
    <citation type="submission" date="2021-02" db="EMBL/GenBank/DDBJ databases">
        <title>Porcisia hertigi Genome sequencing and assembly.</title>
        <authorList>
            <person name="Almutairi H."/>
            <person name="Gatherer D."/>
        </authorList>
    </citation>
    <scope>NUCLEOTIDE SEQUENCE [LARGE SCALE GENOMIC DNA]</scope>
    <source>
        <strain evidence="4 5">C119</strain>
    </source>
</reference>
<name>A0A836HLT9_9TRYP</name>
<proteinExistence type="predicted"/>
<organism evidence="4 5">
    <name type="scientific">Porcisia hertigi</name>
    <dbReference type="NCBI Taxonomy" id="2761500"/>
    <lineage>
        <taxon>Eukaryota</taxon>
        <taxon>Discoba</taxon>
        <taxon>Euglenozoa</taxon>
        <taxon>Kinetoplastea</taxon>
        <taxon>Metakinetoplastina</taxon>
        <taxon>Trypanosomatida</taxon>
        <taxon>Trypanosomatidae</taxon>
        <taxon>Leishmaniinae</taxon>
        <taxon>Porcisia</taxon>
    </lineage>
</organism>
<dbReference type="FunFam" id="2.120.10.80:FF:000211">
    <property type="entry name" value="attractin-like protein 1"/>
    <property type="match status" value="1"/>
</dbReference>
<feature type="region of interest" description="Disordered" evidence="3">
    <location>
        <begin position="58"/>
        <end position="101"/>
    </location>
</feature>
<dbReference type="PANTHER" id="PTHR46093:SF18">
    <property type="entry name" value="FIBRONECTIN TYPE-III DOMAIN-CONTAINING PROTEIN"/>
    <property type="match status" value="1"/>
</dbReference>
<dbReference type="Gene3D" id="2.120.10.80">
    <property type="entry name" value="Kelch-type beta propeller"/>
    <property type="match status" value="2"/>
</dbReference>
<feature type="region of interest" description="Disordered" evidence="3">
    <location>
        <begin position="1430"/>
        <end position="1455"/>
    </location>
</feature>
<feature type="region of interest" description="Disordered" evidence="3">
    <location>
        <begin position="1662"/>
        <end position="1718"/>
    </location>
</feature>
<dbReference type="KEGG" id="phet:94287914"/>
<feature type="compositionally biased region" description="Basic residues" evidence="3">
    <location>
        <begin position="607"/>
        <end position="622"/>
    </location>
</feature>
<feature type="compositionally biased region" description="Acidic residues" evidence="3">
    <location>
        <begin position="63"/>
        <end position="81"/>
    </location>
</feature>
<gene>
    <name evidence="4" type="ORF">JKF63_01791</name>
</gene>